<dbReference type="InterPro" id="IPR017737">
    <property type="entry name" value="TssE1-like"/>
</dbReference>
<name>A0ABR9GAL0_9GAMM</name>
<evidence type="ECO:0000313" key="2">
    <source>
        <dbReference type="EMBL" id="MBE1161098.1"/>
    </source>
</evidence>
<dbReference type="InterPro" id="IPR007048">
    <property type="entry name" value="IraD/Gp25-like"/>
</dbReference>
<dbReference type="Gene3D" id="3.10.450.40">
    <property type="match status" value="1"/>
</dbReference>
<protein>
    <submittedName>
        <fullName evidence="2">Type VI secretion system baseplate subunit TssE</fullName>
    </submittedName>
</protein>
<comment type="caution">
    <text evidence="2">The sequence shown here is derived from an EMBL/GenBank/DDBJ whole genome shotgun (WGS) entry which is preliminary data.</text>
</comment>
<organism evidence="2 3">
    <name type="scientific">Dyella acidiphila</name>
    <dbReference type="NCBI Taxonomy" id="2775866"/>
    <lineage>
        <taxon>Bacteria</taxon>
        <taxon>Pseudomonadati</taxon>
        <taxon>Pseudomonadota</taxon>
        <taxon>Gammaproteobacteria</taxon>
        <taxon>Lysobacterales</taxon>
        <taxon>Rhodanobacteraceae</taxon>
        <taxon>Dyella</taxon>
    </lineage>
</organism>
<reference evidence="2 3" key="1">
    <citation type="submission" date="2020-09" db="EMBL/GenBank/DDBJ databases">
        <title>Dyella sp. 7MK23 isolated from forest soil.</title>
        <authorList>
            <person name="Fu J."/>
        </authorList>
    </citation>
    <scope>NUCLEOTIDE SEQUENCE [LARGE SCALE GENOMIC DNA]</scope>
    <source>
        <strain evidence="2 3">7MK23</strain>
    </source>
</reference>
<dbReference type="Pfam" id="PF04965">
    <property type="entry name" value="GPW_gp25"/>
    <property type="match status" value="1"/>
</dbReference>
<accession>A0ABR9GAL0</accession>
<gene>
    <name evidence="2" type="primary">tssE</name>
    <name evidence="2" type="ORF">IGX34_11925</name>
</gene>
<feature type="domain" description="IraD/Gp25-like" evidence="1">
    <location>
        <begin position="32"/>
        <end position="131"/>
    </location>
</feature>
<evidence type="ECO:0000313" key="3">
    <source>
        <dbReference type="Proteomes" id="UP000651010"/>
    </source>
</evidence>
<sequence>MKGFEPSLLEKLFDDTPRDAAHGTVKRLSIEEFKDSVARDVEGLLNNRFVVQEELLKQFPNCQRSLATYGIHDFSNRSLASSPDRAFICQSLELAISRHEPRLTNVRVTLDQGQKSSGALRFSISALLVIHPSREPINFDALLQPTTLQYSVSRTRRAAMV</sequence>
<dbReference type="PANTHER" id="PTHR38595">
    <property type="entry name" value="CYTOPLASMIC PROTEIN-RELATED"/>
    <property type="match status" value="1"/>
</dbReference>
<dbReference type="Proteomes" id="UP000651010">
    <property type="component" value="Unassembled WGS sequence"/>
</dbReference>
<proteinExistence type="predicted"/>
<keyword evidence="3" id="KW-1185">Reference proteome</keyword>
<dbReference type="PANTHER" id="PTHR38595:SF1">
    <property type="entry name" value="TYPE VI SECRETION SYSTEM COMPONENT TSSE1"/>
    <property type="match status" value="1"/>
</dbReference>
<dbReference type="NCBIfam" id="TIGR03357">
    <property type="entry name" value="VI_zyme"/>
    <property type="match status" value="1"/>
</dbReference>
<dbReference type="EMBL" id="JACZZA010000006">
    <property type="protein sequence ID" value="MBE1161098.1"/>
    <property type="molecule type" value="Genomic_DNA"/>
</dbReference>
<dbReference type="SUPFAM" id="SSF160719">
    <property type="entry name" value="gpW/gp25-like"/>
    <property type="match status" value="1"/>
</dbReference>
<evidence type="ECO:0000259" key="1">
    <source>
        <dbReference type="Pfam" id="PF04965"/>
    </source>
</evidence>
<dbReference type="RefSeq" id="WP_192555946.1">
    <property type="nucleotide sequence ID" value="NZ_JACZZA010000006.1"/>
</dbReference>
<dbReference type="InterPro" id="IPR053176">
    <property type="entry name" value="T6SS_TssE1-like"/>
</dbReference>